<keyword evidence="3" id="KW-1185">Reference proteome</keyword>
<dbReference type="EMBL" id="JBCITK010000001">
    <property type="protein sequence ID" value="MEN0642265.1"/>
    <property type="molecule type" value="Genomic_DNA"/>
</dbReference>
<comment type="caution">
    <text evidence="2">The sequence shown here is derived from an EMBL/GenBank/DDBJ whole genome shotgun (WGS) entry which is preliminary data.</text>
</comment>
<protein>
    <submittedName>
        <fullName evidence="2">Uncharacterized protein</fullName>
    </submittedName>
</protein>
<proteinExistence type="predicted"/>
<dbReference type="RefSeq" id="WP_343129400.1">
    <property type="nucleotide sequence ID" value="NZ_JBCITK010000001.1"/>
</dbReference>
<keyword evidence="1" id="KW-0472">Membrane</keyword>
<reference evidence="2 3" key="1">
    <citation type="submission" date="2024-03" db="EMBL/GenBank/DDBJ databases">
        <title>Bacilli Hybrid Assemblies.</title>
        <authorList>
            <person name="Kovac J."/>
        </authorList>
    </citation>
    <scope>NUCLEOTIDE SEQUENCE [LARGE SCALE GENOMIC DNA]</scope>
    <source>
        <strain evidence="2 3">FSL R7-0666</strain>
    </source>
</reference>
<keyword evidence="1" id="KW-1133">Transmembrane helix</keyword>
<evidence type="ECO:0000313" key="2">
    <source>
        <dbReference type="EMBL" id="MEN0642265.1"/>
    </source>
</evidence>
<feature type="transmembrane region" description="Helical" evidence="1">
    <location>
        <begin position="9"/>
        <end position="28"/>
    </location>
</feature>
<name>A0ABU9VEE6_9BACI</name>
<evidence type="ECO:0000313" key="3">
    <source>
        <dbReference type="Proteomes" id="UP001418796"/>
    </source>
</evidence>
<organism evidence="2 3">
    <name type="scientific">Alkalicoccobacillus gibsonii</name>
    <dbReference type="NCBI Taxonomy" id="79881"/>
    <lineage>
        <taxon>Bacteria</taxon>
        <taxon>Bacillati</taxon>
        <taxon>Bacillota</taxon>
        <taxon>Bacilli</taxon>
        <taxon>Bacillales</taxon>
        <taxon>Bacillaceae</taxon>
        <taxon>Alkalicoccobacillus</taxon>
    </lineage>
</organism>
<keyword evidence="1" id="KW-0812">Transmembrane</keyword>
<feature type="transmembrane region" description="Helical" evidence="1">
    <location>
        <begin position="34"/>
        <end position="57"/>
    </location>
</feature>
<gene>
    <name evidence="2" type="ORF">MKY91_03700</name>
</gene>
<accession>A0ABU9VEE6</accession>
<evidence type="ECO:0000256" key="1">
    <source>
        <dbReference type="SAM" id="Phobius"/>
    </source>
</evidence>
<sequence>MIRAIVSSILLVGFLIVTSIIAFTVMMISIEQQVLIGGIISLIMIFIVSSICTSSIVRIKRSAI</sequence>
<dbReference type="Proteomes" id="UP001418796">
    <property type="component" value="Unassembled WGS sequence"/>
</dbReference>